<dbReference type="PROSITE" id="PS00041">
    <property type="entry name" value="HTH_ARAC_FAMILY_1"/>
    <property type="match status" value="1"/>
</dbReference>
<dbReference type="PROSITE" id="PS01124">
    <property type="entry name" value="HTH_ARAC_FAMILY_2"/>
    <property type="match status" value="1"/>
</dbReference>
<dbReference type="GO" id="GO:0003700">
    <property type="term" value="F:DNA-binding transcription factor activity"/>
    <property type="evidence" value="ECO:0007669"/>
    <property type="project" value="InterPro"/>
</dbReference>
<evidence type="ECO:0000256" key="1">
    <source>
        <dbReference type="ARBA" id="ARBA00023015"/>
    </source>
</evidence>
<dbReference type="Pfam" id="PF12833">
    <property type="entry name" value="HTH_18"/>
    <property type="match status" value="1"/>
</dbReference>
<evidence type="ECO:0000256" key="2">
    <source>
        <dbReference type="ARBA" id="ARBA00023125"/>
    </source>
</evidence>
<dbReference type="PRINTS" id="PR00032">
    <property type="entry name" value="HTHARAC"/>
</dbReference>
<dbReference type="Proteomes" id="UP000824048">
    <property type="component" value="Unassembled WGS sequence"/>
</dbReference>
<dbReference type="InterPro" id="IPR020449">
    <property type="entry name" value="Tscrpt_reg_AraC-type_HTH"/>
</dbReference>
<keyword evidence="2" id="KW-0238">DNA-binding</keyword>
<reference evidence="5" key="2">
    <citation type="submission" date="2021-04" db="EMBL/GenBank/DDBJ databases">
        <authorList>
            <person name="Gilroy R."/>
        </authorList>
    </citation>
    <scope>NUCLEOTIDE SEQUENCE</scope>
    <source>
        <strain evidence="5">ChiSxjej1B13-11774</strain>
    </source>
</reference>
<evidence type="ECO:0000256" key="3">
    <source>
        <dbReference type="ARBA" id="ARBA00023163"/>
    </source>
</evidence>
<accession>A0A9D2EPY3</accession>
<dbReference type="GO" id="GO:0043565">
    <property type="term" value="F:sequence-specific DNA binding"/>
    <property type="evidence" value="ECO:0007669"/>
    <property type="project" value="InterPro"/>
</dbReference>
<evidence type="ECO:0000313" key="6">
    <source>
        <dbReference type="Proteomes" id="UP000824048"/>
    </source>
</evidence>
<dbReference type="SMART" id="SM00342">
    <property type="entry name" value="HTH_ARAC"/>
    <property type="match status" value="1"/>
</dbReference>
<dbReference type="InterPro" id="IPR009057">
    <property type="entry name" value="Homeodomain-like_sf"/>
</dbReference>
<dbReference type="PANTHER" id="PTHR43280">
    <property type="entry name" value="ARAC-FAMILY TRANSCRIPTIONAL REGULATOR"/>
    <property type="match status" value="1"/>
</dbReference>
<feature type="domain" description="HTH araC/xylS-type" evidence="4">
    <location>
        <begin position="9"/>
        <end position="99"/>
    </location>
</feature>
<keyword evidence="1" id="KW-0805">Transcription regulation</keyword>
<proteinExistence type="predicted"/>
<comment type="caution">
    <text evidence="5">The sequence shown here is derived from an EMBL/GenBank/DDBJ whole genome shotgun (WGS) entry which is preliminary data.</text>
</comment>
<keyword evidence="3" id="KW-0804">Transcription</keyword>
<dbReference type="SUPFAM" id="SSF46689">
    <property type="entry name" value="Homeodomain-like"/>
    <property type="match status" value="2"/>
</dbReference>
<dbReference type="InterPro" id="IPR018062">
    <property type="entry name" value="HTH_AraC-typ_CS"/>
</dbReference>
<sequence>MENTPRPSQHLAEPLSLRTVAAALGCNASYFSARFKKETGQTLSEFILQERMRLAADLLLNTRLQVQTVAQYCGFLDVNYFSRSFRQTTGCSPSEYRKTSHALQV</sequence>
<dbReference type="EMBL" id="DXBP01000029">
    <property type="protein sequence ID" value="HIZ41728.1"/>
    <property type="molecule type" value="Genomic_DNA"/>
</dbReference>
<evidence type="ECO:0000313" key="5">
    <source>
        <dbReference type="EMBL" id="HIZ41728.1"/>
    </source>
</evidence>
<dbReference type="Gene3D" id="1.10.10.60">
    <property type="entry name" value="Homeodomain-like"/>
    <property type="match status" value="2"/>
</dbReference>
<name>A0A9D2EPY3_9FIRM</name>
<dbReference type="AlphaFoldDB" id="A0A9D2EPY3"/>
<dbReference type="PANTHER" id="PTHR43280:SF2">
    <property type="entry name" value="HTH-TYPE TRANSCRIPTIONAL REGULATOR EXSA"/>
    <property type="match status" value="1"/>
</dbReference>
<protein>
    <submittedName>
        <fullName evidence="5">Helix-turn-helix transcriptional regulator</fullName>
    </submittedName>
</protein>
<gene>
    <name evidence="5" type="ORF">H9811_04095</name>
</gene>
<organism evidence="5 6">
    <name type="scientific">Candidatus Gemmiger excrementigallinarum</name>
    <dbReference type="NCBI Taxonomy" id="2838609"/>
    <lineage>
        <taxon>Bacteria</taxon>
        <taxon>Bacillati</taxon>
        <taxon>Bacillota</taxon>
        <taxon>Clostridia</taxon>
        <taxon>Eubacteriales</taxon>
        <taxon>Gemmiger</taxon>
    </lineage>
</organism>
<reference evidence="5" key="1">
    <citation type="journal article" date="2021" name="PeerJ">
        <title>Extensive microbial diversity within the chicken gut microbiome revealed by metagenomics and culture.</title>
        <authorList>
            <person name="Gilroy R."/>
            <person name="Ravi A."/>
            <person name="Getino M."/>
            <person name="Pursley I."/>
            <person name="Horton D.L."/>
            <person name="Alikhan N.F."/>
            <person name="Baker D."/>
            <person name="Gharbi K."/>
            <person name="Hall N."/>
            <person name="Watson M."/>
            <person name="Adriaenssens E.M."/>
            <person name="Foster-Nyarko E."/>
            <person name="Jarju S."/>
            <person name="Secka A."/>
            <person name="Antonio M."/>
            <person name="Oren A."/>
            <person name="Chaudhuri R.R."/>
            <person name="La Ragione R."/>
            <person name="Hildebrand F."/>
            <person name="Pallen M.J."/>
        </authorList>
    </citation>
    <scope>NUCLEOTIDE SEQUENCE</scope>
    <source>
        <strain evidence="5">ChiSxjej1B13-11774</strain>
    </source>
</reference>
<evidence type="ECO:0000259" key="4">
    <source>
        <dbReference type="PROSITE" id="PS01124"/>
    </source>
</evidence>
<dbReference type="InterPro" id="IPR018060">
    <property type="entry name" value="HTH_AraC"/>
</dbReference>